<evidence type="ECO:0000256" key="2">
    <source>
        <dbReference type="ARBA" id="ARBA00006386"/>
    </source>
</evidence>
<gene>
    <name evidence="8" type="ORF">MNBD_DELTA04-766</name>
</gene>
<keyword evidence="6 7" id="KW-0472">Membrane</keyword>
<dbReference type="PANTHER" id="PTHR42775">
    <property type="entry name" value="PERMEASE RV2963-RELATED"/>
    <property type="match status" value="1"/>
</dbReference>
<evidence type="ECO:0000256" key="4">
    <source>
        <dbReference type="ARBA" id="ARBA00022692"/>
    </source>
</evidence>
<comment type="similarity">
    <text evidence="2">Belongs to the UPF0718 family.</text>
</comment>
<keyword evidence="5 7" id="KW-1133">Transmembrane helix</keyword>
<proteinExistence type="inferred from homology"/>
<feature type="transmembrane region" description="Helical" evidence="7">
    <location>
        <begin position="246"/>
        <end position="264"/>
    </location>
</feature>
<organism evidence="8">
    <name type="scientific">hydrothermal vent metagenome</name>
    <dbReference type="NCBI Taxonomy" id="652676"/>
    <lineage>
        <taxon>unclassified sequences</taxon>
        <taxon>metagenomes</taxon>
        <taxon>ecological metagenomes</taxon>
    </lineage>
</organism>
<reference evidence="8" key="1">
    <citation type="submission" date="2018-06" db="EMBL/GenBank/DDBJ databases">
        <authorList>
            <person name="Zhirakovskaya E."/>
        </authorList>
    </citation>
    <scope>NUCLEOTIDE SEQUENCE</scope>
</reference>
<dbReference type="EMBL" id="UOEY01000043">
    <property type="protein sequence ID" value="VAW37483.1"/>
    <property type="molecule type" value="Genomic_DNA"/>
</dbReference>
<name>A0A3B0VB48_9ZZZZ</name>
<feature type="transmembrane region" description="Helical" evidence="7">
    <location>
        <begin position="179"/>
        <end position="198"/>
    </location>
</feature>
<evidence type="ECO:0000256" key="5">
    <source>
        <dbReference type="ARBA" id="ARBA00022989"/>
    </source>
</evidence>
<accession>A0A3B0VB48</accession>
<evidence type="ECO:0000256" key="7">
    <source>
        <dbReference type="SAM" id="Phobius"/>
    </source>
</evidence>
<evidence type="ECO:0000256" key="1">
    <source>
        <dbReference type="ARBA" id="ARBA00004651"/>
    </source>
</evidence>
<dbReference type="Pfam" id="PF03773">
    <property type="entry name" value="ArsP_1"/>
    <property type="match status" value="1"/>
</dbReference>
<feature type="transmembrane region" description="Helical" evidence="7">
    <location>
        <begin position="339"/>
        <end position="360"/>
    </location>
</feature>
<comment type="subcellular location">
    <subcellularLocation>
        <location evidence="1">Cell membrane</location>
        <topology evidence="1">Multi-pass membrane protein</topology>
    </subcellularLocation>
</comment>
<evidence type="ECO:0000256" key="6">
    <source>
        <dbReference type="ARBA" id="ARBA00023136"/>
    </source>
</evidence>
<sequence length="364" mass="39255">MKPIKPSCCGRATKPDSGQAAGIKSVSLARAAFIALAGFALWYTVYRQLGPLADFFTYSLLGLERGGHPGEAVRFFVYDTPKVMMLLTLIVFVVGMIRSFFTQERTRKYLAGKRETAGNVMAAMLGIVTPFCSCSAVPLFIGFIQADVPLGVTFSFLIAAPMINEIALVLLYGLLGWRVAALYLGTGLVIAIVAGWVIGRLKLEHWIEDWVRDLRAAEAVVVEEKLTWTDRIEQGREAVRDIVGKVWIYVIAGIGVGAAIHGYVPQELMVSIMGKDAWWSVPAAVAVGVPMYSNAAGIVPVVEALLGKGAALGTVLAFMMSVIALSLPEMVILRKVLKPGLIAVFIIVVGSGILFTGYLFNLVI</sequence>
<feature type="transmembrane region" description="Helical" evidence="7">
    <location>
        <begin position="305"/>
        <end position="327"/>
    </location>
</feature>
<dbReference type="GO" id="GO:0005886">
    <property type="term" value="C:plasma membrane"/>
    <property type="evidence" value="ECO:0007669"/>
    <property type="project" value="UniProtKB-SubCell"/>
</dbReference>
<feature type="transmembrane region" description="Helical" evidence="7">
    <location>
        <begin position="276"/>
        <end position="293"/>
    </location>
</feature>
<keyword evidence="4 7" id="KW-0812">Transmembrane</keyword>
<feature type="transmembrane region" description="Helical" evidence="7">
    <location>
        <begin position="83"/>
        <end position="101"/>
    </location>
</feature>
<keyword evidence="3" id="KW-1003">Cell membrane</keyword>
<dbReference type="InterPro" id="IPR053166">
    <property type="entry name" value="UPF0718_permease"/>
</dbReference>
<dbReference type="PANTHER" id="PTHR42775:SF1">
    <property type="entry name" value="PERMEASE RV2963-RELATED"/>
    <property type="match status" value="1"/>
</dbReference>
<dbReference type="InterPro" id="IPR005524">
    <property type="entry name" value="DUF318"/>
</dbReference>
<feature type="transmembrane region" description="Helical" evidence="7">
    <location>
        <begin position="122"/>
        <end position="144"/>
    </location>
</feature>
<feature type="transmembrane region" description="Helical" evidence="7">
    <location>
        <begin position="21"/>
        <end position="45"/>
    </location>
</feature>
<dbReference type="AlphaFoldDB" id="A0A3B0VB48"/>
<evidence type="ECO:0000256" key="3">
    <source>
        <dbReference type="ARBA" id="ARBA00022475"/>
    </source>
</evidence>
<evidence type="ECO:0000313" key="8">
    <source>
        <dbReference type="EMBL" id="VAW37483.1"/>
    </source>
</evidence>
<protein>
    <submittedName>
        <fullName evidence="8">Uncharacterized membrane protein, YraQ family</fullName>
    </submittedName>
</protein>
<feature type="transmembrane region" description="Helical" evidence="7">
    <location>
        <begin position="150"/>
        <end position="172"/>
    </location>
</feature>